<name>A0A1I7W336_LOALO</name>
<evidence type="ECO:0000313" key="3">
    <source>
        <dbReference type="Proteomes" id="UP000095285"/>
    </source>
</evidence>
<protein>
    <submittedName>
        <fullName evidence="4">ATRX</fullName>
    </submittedName>
</protein>
<feature type="region of interest" description="Disordered" evidence="1">
    <location>
        <begin position="52"/>
        <end position="71"/>
    </location>
</feature>
<sequence>MDLTRILDFNRPEKPTALLDRLHKFLPEIATANNNLSNAAGCDIKIFAVEDESDASSSTDSDEESETITKQPQIVMDVTTLVEDAPSRMIISDSDSDLDDDKEQKTLPVGFRTGEPMRKKSKRKRQYLMEEVAEEDIACKDISNDQKIVVEQEELNTKLE</sequence>
<evidence type="ECO:0000313" key="2">
    <source>
        <dbReference type="EMBL" id="EFO17043.1"/>
    </source>
</evidence>
<evidence type="ECO:0000313" key="4">
    <source>
        <dbReference type="WBParaSite" id="EN70_9149"/>
    </source>
</evidence>
<dbReference type="Proteomes" id="UP000095285">
    <property type="component" value="Unassembled WGS sequence"/>
</dbReference>
<accession>A0A1I7W336</accession>
<accession>A0A1S0TP65</accession>
<dbReference type="OMA" id="KKRFFMD"/>
<gene>
    <name evidence="2 4" type="ORF">LOAG_11461</name>
</gene>
<feature type="compositionally biased region" description="Acidic residues" evidence="1">
    <location>
        <begin position="52"/>
        <end position="66"/>
    </location>
</feature>
<dbReference type="EMBL" id="JH712238">
    <property type="protein sequence ID" value="EFO17043.1"/>
    <property type="molecule type" value="Genomic_DNA"/>
</dbReference>
<reference evidence="2 3" key="1">
    <citation type="submission" date="2012-04" db="EMBL/GenBank/DDBJ databases">
        <title>The Genome Sequence of Loa loa.</title>
        <authorList>
            <consortium name="The Broad Institute Genome Sequencing Platform"/>
            <consortium name="Broad Institute Genome Sequencing Center for Infectious Disease"/>
            <person name="Nutman T.B."/>
            <person name="Fink D.L."/>
            <person name="Russ C."/>
            <person name="Young S."/>
            <person name="Zeng Q."/>
            <person name="Gargeya S."/>
            <person name="Alvarado L."/>
            <person name="Berlin A."/>
            <person name="Chapman S.B."/>
            <person name="Chen Z."/>
            <person name="Freedman E."/>
            <person name="Gellesch M."/>
            <person name="Goldberg J."/>
            <person name="Griggs A."/>
            <person name="Gujja S."/>
            <person name="Heilman E.R."/>
            <person name="Heiman D."/>
            <person name="Howarth C."/>
            <person name="Mehta T."/>
            <person name="Neiman D."/>
            <person name="Pearson M."/>
            <person name="Roberts A."/>
            <person name="Saif S."/>
            <person name="Shea T."/>
            <person name="Shenoy N."/>
            <person name="Sisk P."/>
            <person name="Stolte C."/>
            <person name="Sykes S."/>
            <person name="White J."/>
            <person name="Yandava C."/>
            <person name="Haas B."/>
            <person name="Henn M.R."/>
            <person name="Nusbaum C."/>
            <person name="Birren B."/>
        </authorList>
    </citation>
    <scope>NUCLEOTIDE SEQUENCE [LARGE SCALE GENOMIC DNA]</scope>
</reference>
<keyword evidence="3" id="KW-1185">Reference proteome</keyword>
<dbReference type="CTD" id="9948916"/>
<dbReference type="OrthoDB" id="5857723at2759"/>
<dbReference type="AlphaFoldDB" id="A0A1I7W336"/>
<proteinExistence type="predicted"/>
<organism evidence="3 4">
    <name type="scientific">Loa loa</name>
    <name type="common">Eye worm</name>
    <name type="synonym">Filaria loa</name>
    <dbReference type="NCBI Taxonomy" id="7209"/>
    <lineage>
        <taxon>Eukaryota</taxon>
        <taxon>Metazoa</taxon>
        <taxon>Ecdysozoa</taxon>
        <taxon>Nematoda</taxon>
        <taxon>Chromadorea</taxon>
        <taxon>Rhabditida</taxon>
        <taxon>Spirurina</taxon>
        <taxon>Spiruromorpha</taxon>
        <taxon>Filarioidea</taxon>
        <taxon>Onchocercidae</taxon>
        <taxon>Loa</taxon>
    </lineage>
</organism>
<dbReference type="KEGG" id="loa:LOAG_11461"/>
<reference evidence="4" key="2">
    <citation type="submission" date="2016-11" db="UniProtKB">
        <authorList>
            <consortium name="WormBaseParasite"/>
        </authorList>
    </citation>
    <scope>IDENTIFICATION</scope>
</reference>
<evidence type="ECO:0000256" key="1">
    <source>
        <dbReference type="SAM" id="MobiDB-lite"/>
    </source>
</evidence>
<dbReference type="GeneID" id="9948916"/>
<dbReference type="WBParaSite" id="EN70_9149">
    <property type="protein sequence ID" value="EN70_9149"/>
    <property type="gene ID" value="EN70_9149"/>
</dbReference>
<feature type="region of interest" description="Disordered" evidence="1">
    <location>
        <begin position="91"/>
        <end position="123"/>
    </location>
</feature>
<dbReference type="RefSeq" id="XP_003147027.1">
    <property type="nucleotide sequence ID" value="XM_003146979.2"/>
</dbReference>